<name>A0A1X0DT57_MYCHE</name>
<dbReference type="InterPro" id="IPR000432">
    <property type="entry name" value="DNA_mismatch_repair_MutS_C"/>
</dbReference>
<dbReference type="PANTHER" id="PTHR11361:SF34">
    <property type="entry name" value="DNA MISMATCH REPAIR PROTEIN MSH1, MITOCHONDRIAL"/>
    <property type="match status" value="1"/>
</dbReference>
<dbReference type="GO" id="GO:0005524">
    <property type="term" value="F:ATP binding"/>
    <property type="evidence" value="ECO:0007669"/>
    <property type="project" value="UniProtKB-KW"/>
</dbReference>
<organism evidence="4 5">
    <name type="scientific">Mycobacterium heidelbergense</name>
    <dbReference type="NCBI Taxonomy" id="53376"/>
    <lineage>
        <taxon>Bacteria</taxon>
        <taxon>Bacillati</taxon>
        <taxon>Actinomycetota</taxon>
        <taxon>Actinomycetes</taxon>
        <taxon>Mycobacteriales</taxon>
        <taxon>Mycobacteriaceae</taxon>
        <taxon>Mycobacterium</taxon>
        <taxon>Mycobacterium simiae complex</taxon>
    </lineage>
</organism>
<keyword evidence="3" id="KW-0238">DNA-binding</keyword>
<protein>
    <submittedName>
        <fullName evidence="4">DNA mismatch repair protein MutS</fullName>
    </submittedName>
</protein>
<evidence type="ECO:0000313" key="5">
    <source>
        <dbReference type="Proteomes" id="UP000192566"/>
    </source>
</evidence>
<dbReference type="Gene3D" id="3.40.50.300">
    <property type="entry name" value="P-loop containing nucleotide triphosphate hydrolases"/>
    <property type="match status" value="1"/>
</dbReference>
<dbReference type="RefSeq" id="WP_083073024.1">
    <property type="nucleotide sequence ID" value="NZ_AP022615.1"/>
</dbReference>
<keyword evidence="5" id="KW-1185">Reference proteome</keyword>
<evidence type="ECO:0000256" key="2">
    <source>
        <dbReference type="ARBA" id="ARBA00022840"/>
    </source>
</evidence>
<dbReference type="OrthoDB" id="9808166at2"/>
<gene>
    <name evidence="4" type="ORF">BST25_05625</name>
</gene>
<dbReference type="GO" id="GO:0006298">
    <property type="term" value="P:mismatch repair"/>
    <property type="evidence" value="ECO:0007669"/>
    <property type="project" value="InterPro"/>
</dbReference>
<dbReference type="AlphaFoldDB" id="A0A1X0DT57"/>
<dbReference type="GO" id="GO:0005829">
    <property type="term" value="C:cytosol"/>
    <property type="evidence" value="ECO:0007669"/>
    <property type="project" value="TreeGrafter"/>
</dbReference>
<dbReference type="InterPro" id="IPR045076">
    <property type="entry name" value="MutS"/>
</dbReference>
<keyword evidence="1" id="KW-0547">Nucleotide-binding</keyword>
<dbReference type="InterPro" id="IPR027417">
    <property type="entry name" value="P-loop_NTPase"/>
</dbReference>
<sequence>MASFTSILDPRAGSIIGTDTPPDCFADLYLDQVIGAVTAGYGGSDLARIFYAPQRQPSVVEYRQQVFRDLEDDETRAPVQNFVDGMRTVRSRLHVARNAWHRLQKQGWLVAAIETYCHAVALLGDGLTYVQPRSRGLRDFADHVRRYVDGDVFKRLVADTEAVREQLHAIRYCVHVDGLRVNVEKFGEQTDYSSEVTATFERFATEVSKDYHVALPDFKDMNHVEERILECVAKLHPESFALLDNFCSRHEQFIDPAIARFEHEIRFYLSYLAFIRRFTAAGLAFSYPDVTDEPGVVDVQGAFDLALVINTAEGESRPVTNDFYLSESERIFVITGPNQGGKTTFARTIGQCAYLASIGCPIPAGAARLTLPDQIYTHFERQEDLSTLHGKLDDELVRIHDILSRATDASIIVMNESFSSTTVNDALLIGREVLERIIQLHCVAVYVSFLDELSALDPVCVSMVGDVADDDPTRRTFTFTRRPADGLAYAAALADKYGLSYNVLRQRISQ</sequence>
<dbReference type="Proteomes" id="UP000192566">
    <property type="component" value="Unassembled WGS sequence"/>
</dbReference>
<dbReference type="GO" id="GO:0140664">
    <property type="term" value="F:ATP-dependent DNA damage sensor activity"/>
    <property type="evidence" value="ECO:0007669"/>
    <property type="project" value="InterPro"/>
</dbReference>
<evidence type="ECO:0000256" key="1">
    <source>
        <dbReference type="ARBA" id="ARBA00022741"/>
    </source>
</evidence>
<dbReference type="SMART" id="SM00534">
    <property type="entry name" value="MUTSac"/>
    <property type="match status" value="1"/>
</dbReference>
<keyword evidence="2" id="KW-0067">ATP-binding</keyword>
<dbReference type="GO" id="GO:0030983">
    <property type="term" value="F:mismatched DNA binding"/>
    <property type="evidence" value="ECO:0007669"/>
    <property type="project" value="InterPro"/>
</dbReference>
<reference evidence="4 5" key="1">
    <citation type="submission" date="2017-02" db="EMBL/GenBank/DDBJ databases">
        <title>The new phylogeny of genus Mycobacterium.</title>
        <authorList>
            <person name="Tortoli E."/>
            <person name="Trovato A."/>
            <person name="Cirillo D.M."/>
        </authorList>
    </citation>
    <scope>NUCLEOTIDE SEQUENCE [LARGE SCALE GENOMIC DNA]</scope>
    <source>
        <strain evidence="4 5">DSM 44471</strain>
    </source>
</reference>
<accession>A0A1X0DT57</accession>
<evidence type="ECO:0000256" key="3">
    <source>
        <dbReference type="ARBA" id="ARBA00023125"/>
    </source>
</evidence>
<proteinExistence type="predicted"/>
<dbReference type="EMBL" id="MVHR01000005">
    <property type="protein sequence ID" value="ORA75409.1"/>
    <property type="molecule type" value="Genomic_DNA"/>
</dbReference>
<comment type="caution">
    <text evidence="4">The sequence shown here is derived from an EMBL/GenBank/DDBJ whole genome shotgun (WGS) entry which is preliminary data.</text>
</comment>
<evidence type="ECO:0000313" key="4">
    <source>
        <dbReference type="EMBL" id="ORA75409.1"/>
    </source>
</evidence>
<dbReference type="STRING" id="53376.BST25_05625"/>
<dbReference type="PANTHER" id="PTHR11361">
    <property type="entry name" value="DNA MISMATCH REPAIR PROTEIN MUTS FAMILY MEMBER"/>
    <property type="match status" value="1"/>
</dbReference>
<dbReference type="Pfam" id="PF00488">
    <property type="entry name" value="MutS_V"/>
    <property type="match status" value="1"/>
</dbReference>
<dbReference type="SUPFAM" id="SSF52540">
    <property type="entry name" value="P-loop containing nucleoside triphosphate hydrolases"/>
    <property type="match status" value="1"/>
</dbReference>